<keyword evidence="1" id="KW-1133">Transmembrane helix</keyword>
<dbReference type="AlphaFoldDB" id="K2JZP5"/>
<comment type="caution">
    <text evidence="2">The sequence shown here is derived from an EMBL/GenBank/DDBJ whole genome shotgun (WGS) entry which is preliminary data.</text>
</comment>
<proteinExistence type="predicted"/>
<protein>
    <submittedName>
        <fullName evidence="2">Uncharacterized protein</fullName>
    </submittedName>
</protein>
<keyword evidence="1" id="KW-0472">Membrane</keyword>
<dbReference type="Proteomes" id="UP000014115">
    <property type="component" value="Unassembled WGS sequence"/>
</dbReference>
<feature type="transmembrane region" description="Helical" evidence="1">
    <location>
        <begin position="15"/>
        <end position="40"/>
    </location>
</feature>
<evidence type="ECO:0000313" key="2">
    <source>
        <dbReference type="EMBL" id="EKE75844.1"/>
    </source>
</evidence>
<reference evidence="2 3" key="1">
    <citation type="journal article" date="2012" name="J. Bacteriol.">
        <title>Genome Sequence of Idiomarina xiamenensis Type Strain 10-D-4.</title>
        <authorList>
            <person name="Lai Q."/>
            <person name="Wang L."/>
            <person name="Wang W."/>
            <person name="Shao Z."/>
        </authorList>
    </citation>
    <scope>NUCLEOTIDE SEQUENCE [LARGE SCALE GENOMIC DNA]</scope>
    <source>
        <strain evidence="2 3">10-D-4</strain>
    </source>
</reference>
<organism evidence="2 3">
    <name type="scientific">Idiomarina xiamenensis 10-D-4</name>
    <dbReference type="NCBI Taxonomy" id="740709"/>
    <lineage>
        <taxon>Bacteria</taxon>
        <taxon>Pseudomonadati</taxon>
        <taxon>Pseudomonadota</taxon>
        <taxon>Gammaproteobacteria</taxon>
        <taxon>Alteromonadales</taxon>
        <taxon>Idiomarinaceae</taxon>
        <taxon>Idiomarina</taxon>
    </lineage>
</organism>
<feature type="non-terminal residue" evidence="2">
    <location>
        <position position="79"/>
    </location>
</feature>
<keyword evidence="1" id="KW-0812">Transmembrane</keyword>
<feature type="transmembrane region" description="Helical" evidence="1">
    <location>
        <begin position="60"/>
        <end position="78"/>
    </location>
</feature>
<accession>K2JZP5</accession>
<dbReference type="EMBL" id="AMRG01000071">
    <property type="protein sequence ID" value="EKE75844.1"/>
    <property type="molecule type" value="Genomic_DNA"/>
</dbReference>
<feature type="non-terminal residue" evidence="2">
    <location>
        <position position="1"/>
    </location>
</feature>
<evidence type="ECO:0000313" key="3">
    <source>
        <dbReference type="Proteomes" id="UP000014115"/>
    </source>
</evidence>
<evidence type="ECO:0000256" key="1">
    <source>
        <dbReference type="SAM" id="Phobius"/>
    </source>
</evidence>
<gene>
    <name evidence="2" type="ORF">A10D4_13602</name>
</gene>
<keyword evidence="3" id="KW-1185">Reference proteome</keyword>
<sequence length="79" mass="7522">SGYFFSKLWKGVKKFAGVIVVAVASWYCAGTCTTAMWSLIGGAAGAASAAANGGNIMTGALAGMLTAGVGAGAGSGWGG</sequence>
<name>K2JZP5_9GAMM</name>